<evidence type="ECO:0000313" key="1">
    <source>
        <dbReference type="EMBL" id="MDS3861549.1"/>
    </source>
</evidence>
<accession>A0AAE4FUB9</accession>
<dbReference type="AlphaFoldDB" id="A0AAE4FUB9"/>
<dbReference type="Proteomes" id="UP001268256">
    <property type="component" value="Unassembled WGS sequence"/>
</dbReference>
<reference evidence="2" key="1">
    <citation type="submission" date="2023-07" db="EMBL/GenBank/DDBJ databases">
        <authorList>
            <person name="Luz R."/>
            <person name="Cordeiro R."/>
            <person name="Fonseca A."/>
            <person name="Goncalves V."/>
        </authorList>
    </citation>
    <scope>NUCLEOTIDE SEQUENCE [LARGE SCALE GENOMIC DNA]</scope>
    <source>
        <strain evidence="2">BACA0444</strain>
    </source>
</reference>
<organism evidence="1 2">
    <name type="scientific">Pseudocalidococcus azoricus BACA0444</name>
    <dbReference type="NCBI Taxonomy" id="2918990"/>
    <lineage>
        <taxon>Bacteria</taxon>
        <taxon>Bacillati</taxon>
        <taxon>Cyanobacteriota</taxon>
        <taxon>Cyanophyceae</taxon>
        <taxon>Acaryochloridales</taxon>
        <taxon>Thermosynechococcaceae</taxon>
        <taxon>Pseudocalidococcus</taxon>
        <taxon>Pseudocalidococcus azoricus</taxon>
    </lineage>
</organism>
<sequence>MYRVWGGGVKLLAEFFGMVGVKARDQGLAMGCDDFQSFGRRLGRKSKINVVENLLETDILLTIAPYLRGLLRLYGFLRQF</sequence>
<dbReference type="EMBL" id="JAVMIP010000013">
    <property type="protein sequence ID" value="MDS3861549.1"/>
    <property type="molecule type" value="Genomic_DNA"/>
</dbReference>
<keyword evidence="2" id="KW-1185">Reference proteome</keyword>
<name>A0AAE4FUB9_9CYAN</name>
<evidence type="ECO:0000313" key="2">
    <source>
        <dbReference type="Proteomes" id="UP001268256"/>
    </source>
</evidence>
<gene>
    <name evidence="1" type="ORF">RIF25_12100</name>
</gene>
<proteinExistence type="predicted"/>
<comment type="caution">
    <text evidence="1">The sequence shown here is derived from an EMBL/GenBank/DDBJ whole genome shotgun (WGS) entry which is preliminary data.</text>
</comment>
<protein>
    <submittedName>
        <fullName evidence="1">Uncharacterized protein</fullName>
    </submittedName>
</protein>